<keyword evidence="2" id="KW-1185">Reference proteome</keyword>
<accession>A0ABD3VPX5</accession>
<dbReference type="Proteomes" id="UP001634394">
    <property type="component" value="Unassembled WGS sequence"/>
</dbReference>
<dbReference type="AlphaFoldDB" id="A0ABD3VPX5"/>
<feature type="non-terminal residue" evidence="1">
    <location>
        <position position="1"/>
    </location>
</feature>
<sequence length="60" mass="7049">AKQVDYTMIASCARDVYEDLIGRFCRIGDSQFRKDTITRREIETRQFEKEGGHEIKAHTQ</sequence>
<comment type="caution">
    <text evidence="1">The sequence shown here is derived from an EMBL/GenBank/DDBJ whole genome shotgun (WGS) entry which is preliminary data.</text>
</comment>
<organism evidence="1 2">
    <name type="scientific">Sinanodonta woodiana</name>
    <name type="common">Chinese pond mussel</name>
    <name type="synonym">Anodonta woodiana</name>
    <dbReference type="NCBI Taxonomy" id="1069815"/>
    <lineage>
        <taxon>Eukaryota</taxon>
        <taxon>Metazoa</taxon>
        <taxon>Spiralia</taxon>
        <taxon>Lophotrochozoa</taxon>
        <taxon>Mollusca</taxon>
        <taxon>Bivalvia</taxon>
        <taxon>Autobranchia</taxon>
        <taxon>Heteroconchia</taxon>
        <taxon>Palaeoheterodonta</taxon>
        <taxon>Unionida</taxon>
        <taxon>Unionoidea</taxon>
        <taxon>Unionidae</taxon>
        <taxon>Unioninae</taxon>
        <taxon>Sinanodonta</taxon>
    </lineage>
</organism>
<name>A0ABD3VPX5_SINWO</name>
<dbReference type="EMBL" id="JBJQND010000010">
    <property type="protein sequence ID" value="KAL3863659.1"/>
    <property type="molecule type" value="Genomic_DNA"/>
</dbReference>
<proteinExistence type="predicted"/>
<protein>
    <submittedName>
        <fullName evidence="1">Uncharacterized protein</fullName>
    </submittedName>
</protein>
<evidence type="ECO:0000313" key="2">
    <source>
        <dbReference type="Proteomes" id="UP001634394"/>
    </source>
</evidence>
<gene>
    <name evidence="1" type="ORF">ACJMK2_005407</name>
</gene>
<evidence type="ECO:0000313" key="1">
    <source>
        <dbReference type="EMBL" id="KAL3863659.1"/>
    </source>
</evidence>
<reference evidence="1 2" key="1">
    <citation type="submission" date="2024-11" db="EMBL/GenBank/DDBJ databases">
        <title>Chromosome-level genome assembly of the freshwater bivalve Anodonta woodiana.</title>
        <authorList>
            <person name="Chen X."/>
        </authorList>
    </citation>
    <scope>NUCLEOTIDE SEQUENCE [LARGE SCALE GENOMIC DNA]</scope>
    <source>
        <strain evidence="1">MN2024</strain>
        <tissue evidence="1">Gills</tissue>
    </source>
</reference>